<dbReference type="Proteomes" id="UP000295499">
    <property type="component" value="Unassembled WGS sequence"/>
</dbReference>
<reference evidence="1 2" key="1">
    <citation type="submission" date="2019-03" db="EMBL/GenBank/DDBJ databases">
        <title>Genomic Encyclopedia of Archaeal and Bacterial Type Strains, Phase II (KMG-II): from individual species to whole genera.</title>
        <authorList>
            <person name="Goeker M."/>
        </authorList>
    </citation>
    <scope>NUCLEOTIDE SEQUENCE [LARGE SCALE GENOMIC DNA]</scope>
    <source>
        <strain evidence="1 2">DSM 19034</strain>
    </source>
</reference>
<proteinExistence type="predicted"/>
<keyword evidence="2" id="KW-1185">Reference proteome</keyword>
<name>A0A4R6IQR0_9SPHI</name>
<dbReference type="SUPFAM" id="SSF56925">
    <property type="entry name" value="OMPA-like"/>
    <property type="match status" value="1"/>
</dbReference>
<evidence type="ECO:0000313" key="1">
    <source>
        <dbReference type="EMBL" id="TDO24679.1"/>
    </source>
</evidence>
<dbReference type="Gene3D" id="2.40.160.20">
    <property type="match status" value="1"/>
</dbReference>
<dbReference type="InterPro" id="IPR011250">
    <property type="entry name" value="OMP/PagP_B-barrel"/>
</dbReference>
<dbReference type="AlphaFoldDB" id="A0A4R6IQR0"/>
<comment type="caution">
    <text evidence="1">The sequence shown here is derived from an EMBL/GenBank/DDBJ whole genome shotgun (WGS) entry which is preliminary data.</text>
</comment>
<protein>
    <submittedName>
        <fullName evidence="1">Outer membrane protein with beta-barrel domain</fullName>
    </submittedName>
</protein>
<organism evidence="1 2">
    <name type="scientific">Pedobacter duraquae</name>
    <dbReference type="NCBI Taxonomy" id="425511"/>
    <lineage>
        <taxon>Bacteria</taxon>
        <taxon>Pseudomonadati</taxon>
        <taxon>Bacteroidota</taxon>
        <taxon>Sphingobacteriia</taxon>
        <taxon>Sphingobacteriales</taxon>
        <taxon>Sphingobacteriaceae</taxon>
        <taxon>Pedobacter</taxon>
    </lineage>
</organism>
<dbReference type="EMBL" id="SNWM01000001">
    <property type="protein sequence ID" value="TDO24679.1"/>
    <property type="molecule type" value="Genomic_DNA"/>
</dbReference>
<gene>
    <name evidence="1" type="ORF">CLV32_0972</name>
</gene>
<sequence length="237" mass="25612">MLTQYSFGTRVDYMTAMVKQLNKQEQTRIILKIKMMKKLLLSMIAVAAIAFSTQAQTEKGKIMLGGNLAFDTQKSDAAGSKANTSFEVVPSVGYFVGNNIAVGTGVGYSYDKNVGTFRNQAFVVSPFGRYYANISESFKFFGQLSVPMEFGSSKVVDAAGNVGAKIGSSTQIGVAVSPGFAFFPTKKIGIEFALNGLSYTNYKVDDNNGNKINGAGYNNVSFGTNFFSPKLGVQFYF</sequence>
<accession>A0A4R6IQR0</accession>
<evidence type="ECO:0000313" key="2">
    <source>
        <dbReference type="Proteomes" id="UP000295499"/>
    </source>
</evidence>